<sequence>MDWRNTYNNMYSYEDQDKEPIKKQYWYDKPQEYSILFETLYDQPSQRREFVESCIVDAKPSWGYIYLVNLLKKKNFNTIFTTNFDDLVNEACYTFSDSLRPIVCAHDSSINSVRLTSERPKIIKLHGDFLFDNIKNTVRELESLESNMREKFKQYATEFGMIVLGYAGNDRSVMDTLNTLLFTGEHFPHGVYWCVRKNTNFDSLSEQLKALTRFPNFHLVEIDGFDEFFAEVHEALECELQQEVADPYTALVKKLNHTFKKNEPTDDSDDSTPKKLNRGQEIIRHNYGELMSQIDDIGHATNIRKKLSDTITALDDSILGKLNEAFSQLEDDSLQDSMKEFVRLLKESNGRPLMPIPNLLLAQKKYDDEQYEDAISYSIEAIKENKSLVSVYIAVSAMTKSKNYESFPTLLSTANQCTCNPRDFSPVLSSVVDLITEEMYDEASSLLDMLQTIDGSDFKRYTILNRALIDILSKGDSEQFQAKQTYKDRLIFELQQAVEDGDDWATLGFAIICDHLNLVEDISYIVESCDKDTLVRFSKSNMPMKALLSDDLGAIIANIVSSVDNNEVEL</sequence>
<dbReference type="Pfam" id="PF13289">
    <property type="entry name" value="SIR2_2"/>
    <property type="match status" value="1"/>
</dbReference>
<dbReference type="InterPro" id="IPR029035">
    <property type="entry name" value="DHS-like_NAD/FAD-binding_dom"/>
</dbReference>
<dbReference type="EMBL" id="BSPV01000003">
    <property type="protein sequence ID" value="GLT13887.1"/>
    <property type="molecule type" value="Genomic_DNA"/>
</dbReference>
<organism evidence="1 2">
    <name type="scientific">Vibrio algivorus</name>
    <dbReference type="NCBI Taxonomy" id="1667024"/>
    <lineage>
        <taxon>Bacteria</taxon>
        <taxon>Pseudomonadati</taxon>
        <taxon>Pseudomonadota</taxon>
        <taxon>Gammaproteobacteria</taxon>
        <taxon>Vibrionales</taxon>
        <taxon>Vibrionaceae</taxon>
        <taxon>Vibrio</taxon>
    </lineage>
</organism>
<gene>
    <name evidence="1" type="ORF">GCM10007931_08610</name>
</gene>
<reference evidence="2" key="1">
    <citation type="journal article" date="2019" name="Int. J. Syst. Evol. Microbiol.">
        <title>The Global Catalogue of Microorganisms (GCM) 10K type strain sequencing project: providing services to taxonomists for standard genome sequencing and annotation.</title>
        <authorList>
            <consortium name="The Broad Institute Genomics Platform"/>
            <consortium name="The Broad Institute Genome Sequencing Center for Infectious Disease"/>
            <person name="Wu L."/>
            <person name="Ma J."/>
        </authorList>
    </citation>
    <scope>NUCLEOTIDE SEQUENCE [LARGE SCALE GENOMIC DNA]</scope>
    <source>
        <strain evidence="2">NBRC 111146</strain>
    </source>
</reference>
<dbReference type="Gene3D" id="3.40.50.1220">
    <property type="entry name" value="TPP-binding domain"/>
    <property type="match status" value="1"/>
</dbReference>
<dbReference type="Proteomes" id="UP001157156">
    <property type="component" value="Unassembled WGS sequence"/>
</dbReference>
<name>A0ABQ6EMX4_9VIBR</name>
<protein>
    <recommendedName>
        <fullName evidence="3">SIR2-like domain-containing protein</fullName>
    </recommendedName>
</protein>
<evidence type="ECO:0000313" key="1">
    <source>
        <dbReference type="EMBL" id="GLT13887.1"/>
    </source>
</evidence>
<evidence type="ECO:0000313" key="2">
    <source>
        <dbReference type="Proteomes" id="UP001157156"/>
    </source>
</evidence>
<proteinExistence type="predicted"/>
<dbReference type="SUPFAM" id="SSF52467">
    <property type="entry name" value="DHS-like NAD/FAD-binding domain"/>
    <property type="match status" value="1"/>
</dbReference>
<accession>A0ABQ6EMX4</accession>
<comment type="caution">
    <text evidence="1">The sequence shown here is derived from an EMBL/GenBank/DDBJ whole genome shotgun (WGS) entry which is preliminary data.</text>
</comment>
<keyword evidence="2" id="KW-1185">Reference proteome</keyword>
<evidence type="ECO:0008006" key="3">
    <source>
        <dbReference type="Google" id="ProtNLM"/>
    </source>
</evidence>